<proteinExistence type="predicted"/>
<keyword evidence="3" id="KW-1185">Reference proteome</keyword>
<organism evidence="2 3">
    <name type="scientific">Portunus trituberculatus</name>
    <name type="common">Swimming crab</name>
    <name type="synonym">Neptunus trituberculatus</name>
    <dbReference type="NCBI Taxonomy" id="210409"/>
    <lineage>
        <taxon>Eukaryota</taxon>
        <taxon>Metazoa</taxon>
        <taxon>Ecdysozoa</taxon>
        <taxon>Arthropoda</taxon>
        <taxon>Crustacea</taxon>
        <taxon>Multicrustacea</taxon>
        <taxon>Malacostraca</taxon>
        <taxon>Eumalacostraca</taxon>
        <taxon>Eucarida</taxon>
        <taxon>Decapoda</taxon>
        <taxon>Pleocyemata</taxon>
        <taxon>Brachyura</taxon>
        <taxon>Eubrachyura</taxon>
        <taxon>Portunoidea</taxon>
        <taxon>Portunidae</taxon>
        <taxon>Portuninae</taxon>
        <taxon>Portunus</taxon>
    </lineage>
</organism>
<dbReference type="AlphaFoldDB" id="A0A5B7JMG9"/>
<comment type="caution">
    <text evidence="2">The sequence shown here is derived from an EMBL/GenBank/DDBJ whole genome shotgun (WGS) entry which is preliminary data.</text>
</comment>
<protein>
    <submittedName>
        <fullName evidence="2">Uncharacterized protein</fullName>
    </submittedName>
</protein>
<reference evidence="2 3" key="1">
    <citation type="submission" date="2019-05" db="EMBL/GenBank/DDBJ databases">
        <title>Another draft genome of Portunus trituberculatus and its Hox gene families provides insights of decapod evolution.</title>
        <authorList>
            <person name="Jeong J.-H."/>
            <person name="Song I."/>
            <person name="Kim S."/>
            <person name="Choi T."/>
            <person name="Kim D."/>
            <person name="Ryu S."/>
            <person name="Kim W."/>
        </authorList>
    </citation>
    <scope>NUCLEOTIDE SEQUENCE [LARGE SCALE GENOMIC DNA]</scope>
    <source>
        <tissue evidence="2">Muscle</tissue>
    </source>
</reference>
<gene>
    <name evidence="2" type="ORF">E2C01_090842</name>
</gene>
<evidence type="ECO:0000313" key="2">
    <source>
        <dbReference type="EMBL" id="MPC95623.1"/>
    </source>
</evidence>
<feature type="region of interest" description="Disordered" evidence="1">
    <location>
        <begin position="26"/>
        <end position="54"/>
    </location>
</feature>
<dbReference type="Proteomes" id="UP000324222">
    <property type="component" value="Unassembled WGS sequence"/>
</dbReference>
<sequence length="99" mass="11317">METKIYACKHAAKAIAGADRRNLQNTWKGFRAPPPLKIKPSPQNQSGVTHQIPPEDAVTMIVNVDNIRRDKIDEERRMKSWTLRARRKTRDTTVTISPP</sequence>
<evidence type="ECO:0000313" key="3">
    <source>
        <dbReference type="Proteomes" id="UP000324222"/>
    </source>
</evidence>
<name>A0A5B7JMG9_PORTR</name>
<evidence type="ECO:0000256" key="1">
    <source>
        <dbReference type="SAM" id="MobiDB-lite"/>
    </source>
</evidence>
<dbReference type="EMBL" id="VSRR010102908">
    <property type="protein sequence ID" value="MPC95623.1"/>
    <property type="molecule type" value="Genomic_DNA"/>
</dbReference>
<accession>A0A5B7JMG9</accession>